<feature type="compositionally biased region" description="Basic and acidic residues" evidence="3">
    <location>
        <begin position="461"/>
        <end position="491"/>
    </location>
</feature>
<feature type="compositionally biased region" description="Basic and acidic residues" evidence="3">
    <location>
        <begin position="319"/>
        <end position="333"/>
    </location>
</feature>
<reference evidence="4 5" key="1">
    <citation type="submission" date="2024-05" db="EMBL/GenBank/DDBJ databases">
        <authorList>
            <person name="Wallberg A."/>
        </authorList>
    </citation>
    <scope>NUCLEOTIDE SEQUENCE [LARGE SCALE GENOMIC DNA]</scope>
</reference>
<accession>A0AAV2Q4P1</accession>
<feature type="compositionally biased region" description="Basic and acidic residues" evidence="3">
    <location>
        <begin position="347"/>
        <end position="362"/>
    </location>
</feature>
<feature type="compositionally biased region" description="Basic and acidic residues" evidence="3">
    <location>
        <begin position="120"/>
        <end position="143"/>
    </location>
</feature>
<evidence type="ECO:0000313" key="5">
    <source>
        <dbReference type="Proteomes" id="UP001497623"/>
    </source>
</evidence>
<feature type="compositionally biased region" description="Acidic residues" evidence="3">
    <location>
        <begin position="364"/>
        <end position="373"/>
    </location>
</feature>
<protein>
    <submittedName>
        <fullName evidence="4">Uncharacterized protein</fullName>
    </submittedName>
</protein>
<feature type="region of interest" description="Disordered" evidence="3">
    <location>
        <begin position="115"/>
        <end position="165"/>
    </location>
</feature>
<keyword evidence="2" id="KW-0175">Coiled coil</keyword>
<evidence type="ECO:0000313" key="4">
    <source>
        <dbReference type="EMBL" id="CAL4068781.1"/>
    </source>
</evidence>
<proteinExistence type="inferred from homology"/>
<dbReference type="Proteomes" id="UP001497623">
    <property type="component" value="Unassembled WGS sequence"/>
</dbReference>
<evidence type="ECO:0000256" key="1">
    <source>
        <dbReference type="ARBA" id="ARBA00009097"/>
    </source>
</evidence>
<dbReference type="AlphaFoldDB" id="A0AAV2Q4P1"/>
<comment type="caution">
    <text evidence="4">The sequence shown here is derived from an EMBL/GenBank/DDBJ whole genome shotgun (WGS) entry which is preliminary data.</text>
</comment>
<feature type="region of interest" description="Disordered" evidence="3">
    <location>
        <begin position="203"/>
        <end position="226"/>
    </location>
</feature>
<sequence>MASSSAASIIIPGGAQCKVCRCDFPPDVIKNKACPRCSKNLAKYGNPRACEHCNVVAAFIGLKCQKCSNSIKKYGSPIRCCKCKLKCAFNRPGHDKQRALCLMCMFARQRAKAGQNPSSADEHPDATEAKNNSKELGLDKLDAKNTSTPNSKPIPYGTPGSNGRDFRVQPKGYFLQTNMLQDIDYNEEGKTSLIGGWAKHRNSTMDGPSLPPTPKHLVSNIGRGTPTRLKNRMSAGDQLVMVLNLQAEIAKLNSTLSRKENELMEKEEYWDRKLVEEKVEIEKSVQELDLFQQEEEKRMRELIKNQTEKYETAKSEICELKEKAREKEKEKEKARKKNVSDAESEKEDGHEKDPDDIKRYGDGSDQEDMDVDEDNRATDKSDEERKDNDSDVKTDDESDNEKENRTKVAKRKASQIDSDDEDPKNSEMNGEEADSNINENKKSKRKGAMIFSDSEDDDQEETKPEDDVNSDREDISDKAELDKNPDSETQKNKSKGNMIFSDSEDDEDQKETKSDQVQVEKEITSANNDSDKNNSDSEKENPNDKENISLDKEESNPALDKDTNDGNQSDKENSDNDESDKEHSDKENSDKENAAKENSDKENSDKENSDKENSDKENSDKDDSDKEDSDEDLIPKKKTSNKNGADIFSDSDSEGSND</sequence>
<dbReference type="InterPro" id="IPR032017">
    <property type="entry name" value="FAM76"/>
</dbReference>
<name>A0AAV2Q4P1_MEGNR</name>
<feature type="region of interest" description="Disordered" evidence="3">
    <location>
        <begin position="319"/>
        <end position="658"/>
    </location>
</feature>
<comment type="similarity">
    <text evidence="1">Belongs to the FAM76 family.</text>
</comment>
<feature type="compositionally biased region" description="Basic and acidic residues" evidence="3">
    <location>
        <begin position="374"/>
        <end position="406"/>
    </location>
</feature>
<dbReference type="PANTHER" id="PTHR46176">
    <property type="entry name" value="LD21662P"/>
    <property type="match status" value="1"/>
</dbReference>
<evidence type="ECO:0000256" key="3">
    <source>
        <dbReference type="SAM" id="MobiDB-lite"/>
    </source>
</evidence>
<organism evidence="4 5">
    <name type="scientific">Meganyctiphanes norvegica</name>
    <name type="common">Northern krill</name>
    <name type="synonym">Thysanopoda norvegica</name>
    <dbReference type="NCBI Taxonomy" id="48144"/>
    <lineage>
        <taxon>Eukaryota</taxon>
        <taxon>Metazoa</taxon>
        <taxon>Ecdysozoa</taxon>
        <taxon>Arthropoda</taxon>
        <taxon>Crustacea</taxon>
        <taxon>Multicrustacea</taxon>
        <taxon>Malacostraca</taxon>
        <taxon>Eumalacostraca</taxon>
        <taxon>Eucarida</taxon>
        <taxon>Euphausiacea</taxon>
        <taxon>Euphausiidae</taxon>
        <taxon>Meganyctiphanes</taxon>
    </lineage>
</organism>
<dbReference type="Pfam" id="PF16046">
    <property type="entry name" value="FAM76"/>
    <property type="match status" value="1"/>
</dbReference>
<dbReference type="EMBL" id="CAXKWB010003266">
    <property type="protein sequence ID" value="CAL4068781.1"/>
    <property type="molecule type" value="Genomic_DNA"/>
</dbReference>
<evidence type="ECO:0000256" key="2">
    <source>
        <dbReference type="ARBA" id="ARBA00023054"/>
    </source>
</evidence>
<dbReference type="PANTHER" id="PTHR46176:SF1">
    <property type="entry name" value="LD21662P"/>
    <property type="match status" value="1"/>
</dbReference>
<feature type="compositionally biased region" description="Basic and acidic residues" evidence="3">
    <location>
        <begin position="510"/>
        <end position="624"/>
    </location>
</feature>
<gene>
    <name evidence="4" type="ORF">MNOR_LOCUS7428</name>
</gene>
<keyword evidence="5" id="KW-1185">Reference proteome</keyword>
<feature type="compositionally biased region" description="Acidic residues" evidence="3">
    <location>
        <begin position="649"/>
        <end position="658"/>
    </location>
</feature>
<dbReference type="GO" id="GO:0016607">
    <property type="term" value="C:nuclear speck"/>
    <property type="evidence" value="ECO:0007669"/>
    <property type="project" value="TreeGrafter"/>
</dbReference>